<evidence type="ECO:0000256" key="6">
    <source>
        <dbReference type="ARBA" id="ARBA00022840"/>
    </source>
</evidence>
<evidence type="ECO:0000256" key="1">
    <source>
        <dbReference type="ARBA" id="ARBA00004417"/>
    </source>
</evidence>
<dbReference type="OrthoDB" id="9802264at2"/>
<keyword evidence="11" id="KW-1185">Reference proteome</keyword>
<evidence type="ECO:0000256" key="7">
    <source>
        <dbReference type="ARBA" id="ARBA00022970"/>
    </source>
</evidence>
<dbReference type="EMBL" id="SJOI01000001">
    <property type="protein sequence ID" value="TCL05968.1"/>
    <property type="molecule type" value="Genomic_DNA"/>
</dbReference>
<dbReference type="PROSITE" id="PS00211">
    <property type="entry name" value="ABC_TRANSPORTER_1"/>
    <property type="match status" value="1"/>
</dbReference>
<sequence length="267" mass="29547">MPDMTERPPGNDEMPVLRIAGLCKSFHGVPVLTDVCLDIARGETVAIIGPSGAGKTTLLRCVNFLNGYDSGSVLIRGEQIGYRQVGQRRIEDSDANNSRMRRKTGMVFQRFALFPHLSVLENLIEGPIRVLRQPRREAVARAMAVLTSVGLADKAQAYPAWLSGGQQQRVGIARALCMEPELLLFDEVTSALDPELVGEVLAVMRRLSEEGRTMLMVTHELRFARDVADRIVFMEQGRIIADLPARQFFEQPPSVRIEAFLASSASK</sequence>
<dbReference type="Gene3D" id="3.40.50.300">
    <property type="entry name" value="P-loop containing nucleotide triphosphate hydrolases"/>
    <property type="match status" value="1"/>
</dbReference>
<dbReference type="PANTHER" id="PTHR43166:SF9">
    <property type="entry name" value="GLUTAMATE_ASPARTATE IMPORT ATP-BINDING PROTEIN GLTL"/>
    <property type="match status" value="1"/>
</dbReference>
<evidence type="ECO:0000256" key="4">
    <source>
        <dbReference type="ARBA" id="ARBA00022475"/>
    </source>
</evidence>
<comment type="subcellular location">
    <subcellularLocation>
        <location evidence="1">Cell inner membrane</location>
        <topology evidence="1">Peripheral membrane protein</topology>
    </subcellularLocation>
</comment>
<dbReference type="InterPro" id="IPR017871">
    <property type="entry name" value="ABC_transporter-like_CS"/>
</dbReference>
<dbReference type="PIRSF" id="PIRSF039085">
    <property type="entry name" value="ABC_ATPase_HisP"/>
    <property type="match status" value="1"/>
</dbReference>
<evidence type="ECO:0000259" key="9">
    <source>
        <dbReference type="PROSITE" id="PS50893"/>
    </source>
</evidence>
<evidence type="ECO:0000313" key="10">
    <source>
        <dbReference type="EMBL" id="TCL05968.1"/>
    </source>
</evidence>
<evidence type="ECO:0000256" key="8">
    <source>
        <dbReference type="ARBA" id="ARBA00023136"/>
    </source>
</evidence>
<keyword evidence="4" id="KW-1003">Cell membrane</keyword>
<protein>
    <submittedName>
        <fullName evidence="10">Amino acid ABC transporter ATP-binding protein (PAAT family)</fullName>
    </submittedName>
</protein>
<dbReference type="GO" id="GO:0016887">
    <property type="term" value="F:ATP hydrolysis activity"/>
    <property type="evidence" value="ECO:0007669"/>
    <property type="project" value="InterPro"/>
</dbReference>
<dbReference type="InterPro" id="IPR030679">
    <property type="entry name" value="ABC_ATPase_HisP-typ"/>
</dbReference>
<dbReference type="GO" id="GO:0005886">
    <property type="term" value="C:plasma membrane"/>
    <property type="evidence" value="ECO:0007669"/>
    <property type="project" value="UniProtKB-SubCell"/>
</dbReference>
<keyword evidence="6 10" id="KW-0067">ATP-binding</keyword>
<evidence type="ECO:0000256" key="3">
    <source>
        <dbReference type="ARBA" id="ARBA00022448"/>
    </source>
</evidence>
<dbReference type="InterPro" id="IPR003439">
    <property type="entry name" value="ABC_transporter-like_ATP-bd"/>
</dbReference>
<comment type="caution">
    <text evidence="10">The sequence shown here is derived from an EMBL/GenBank/DDBJ whole genome shotgun (WGS) entry which is preliminary data.</text>
</comment>
<dbReference type="Pfam" id="PF00005">
    <property type="entry name" value="ABC_tran"/>
    <property type="match status" value="1"/>
</dbReference>
<reference evidence="10 11" key="1">
    <citation type="submission" date="2019-02" db="EMBL/GenBank/DDBJ databases">
        <title>Investigation of anaerobic lignin degradation for improved lignocellulosic biofuels.</title>
        <authorList>
            <person name="Deangelis K."/>
        </authorList>
    </citation>
    <scope>NUCLEOTIDE SEQUENCE [LARGE SCALE GENOMIC DNA]</scope>
    <source>
        <strain evidence="10 11">159R</strain>
    </source>
</reference>
<feature type="domain" description="ABC transporter" evidence="9">
    <location>
        <begin position="17"/>
        <end position="261"/>
    </location>
</feature>
<keyword evidence="3" id="KW-0813">Transport</keyword>
<organism evidence="10 11">
    <name type="scientific">Sodalis ligni</name>
    <dbReference type="NCBI Taxonomy" id="2697027"/>
    <lineage>
        <taxon>Bacteria</taxon>
        <taxon>Pseudomonadati</taxon>
        <taxon>Pseudomonadota</taxon>
        <taxon>Gammaproteobacteria</taxon>
        <taxon>Enterobacterales</taxon>
        <taxon>Bruguierivoracaceae</taxon>
        <taxon>Sodalis</taxon>
    </lineage>
</organism>
<dbReference type="Proteomes" id="UP000294555">
    <property type="component" value="Unassembled WGS sequence"/>
</dbReference>
<dbReference type="AlphaFoldDB" id="A0A4V2Q398"/>
<evidence type="ECO:0000313" key="11">
    <source>
        <dbReference type="Proteomes" id="UP000294555"/>
    </source>
</evidence>
<dbReference type="PROSITE" id="PS50893">
    <property type="entry name" value="ABC_TRANSPORTER_2"/>
    <property type="match status" value="1"/>
</dbReference>
<keyword evidence="8" id="KW-0472">Membrane</keyword>
<dbReference type="PANTHER" id="PTHR43166">
    <property type="entry name" value="AMINO ACID IMPORT ATP-BINDING PROTEIN"/>
    <property type="match status" value="1"/>
</dbReference>
<keyword evidence="5" id="KW-0547">Nucleotide-binding</keyword>
<dbReference type="GO" id="GO:0005524">
    <property type="term" value="F:ATP binding"/>
    <property type="evidence" value="ECO:0007669"/>
    <property type="project" value="UniProtKB-KW"/>
</dbReference>
<dbReference type="SMART" id="SM00382">
    <property type="entry name" value="AAA"/>
    <property type="match status" value="1"/>
</dbReference>
<accession>A0A4V2Q398</accession>
<keyword evidence="7" id="KW-0029">Amino-acid transport</keyword>
<comment type="similarity">
    <text evidence="2">Belongs to the ABC transporter superfamily.</text>
</comment>
<dbReference type="InterPro" id="IPR050086">
    <property type="entry name" value="MetN_ABC_transporter-like"/>
</dbReference>
<dbReference type="GO" id="GO:0015424">
    <property type="term" value="F:ABC-type amino acid transporter activity"/>
    <property type="evidence" value="ECO:0007669"/>
    <property type="project" value="InterPro"/>
</dbReference>
<dbReference type="CDD" id="cd03262">
    <property type="entry name" value="ABC_HisP_GlnQ"/>
    <property type="match status" value="1"/>
</dbReference>
<evidence type="ECO:0000256" key="2">
    <source>
        <dbReference type="ARBA" id="ARBA00005417"/>
    </source>
</evidence>
<name>A0A4V2Q398_9GAMM</name>
<evidence type="ECO:0000256" key="5">
    <source>
        <dbReference type="ARBA" id="ARBA00022741"/>
    </source>
</evidence>
<dbReference type="InterPro" id="IPR003593">
    <property type="entry name" value="AAA+_ATPase"/>
</dbReference>
<dbReference type="InterPro" id="IPR027417">
    <property type="entry name" value="P-loop_NTPase"/>
</dbReference>
<gene>
    <name evidence="10" type="ORF">EZJ58_4192</name>
</gene>
<dbReference type="SUPFAM" id="SSF52540">
    <property type="entry name" value="P-loop containing nucleoside triphosphate hydrolases"/>
    <property type="match status" value="1"/>
</dbReference>
<proteinExistence type="inferred from homology"/>